<dbReference type="PANTHER" id="PTHR46174:SF1">
    <property type="entry name" value="CXXC-TYPE ZINC FINGER PROTEIN 1"/>
    <property type="match status" value="1"/>
</dbReference>
<sequence length="445" mass="47331">MDAVKQRPHVGEIRALLATIESGRFKMTESRCVRMLKSLSSRALIWQAKAKKCLAPIPGEKRKYDVAMLKVILKAVKQIPIILPEEVRVWNTIEDGGHRHCVCGGPSDGSFMMGCDSCDRWFHGYVPKLKLRTSTLLAHGPSSSSTSSSSKCVNISKEAGEAMTEWICPICTKNGGAPNGDATSNDAAATQNLDAEADSSNEFHLYRSHNDVSPLAPDTRSLWPPFGLQGSQACIEAFGKENSVNEFDSAAWKRRAEQAALLARQAQARKSVPVHRTPQQAQQTVTSACKPAAKAILSAKVAPVHMQAPQSASMARPMTQTYAGPARVGLARPQDASSRPGASVRPPQQPHQSKSAVTAPPRPVTVPAHQLSSTSIAARAPPPSSNMAQLQSIANLDTIVLASLTAASIIPSEATTAPSPLPSSAPQPRVKAGPSNNMNGTKPEG</sequence>
<dbReference type="Proteomes" id="UP000266841">
    <property type="component" value="Unassembled WGS sequence"/>
</dbReference>
<dbReference type="InterPro" id="IPR013083">
    <property type="entry name" value="Znf_RING/FYVE/PHD"/>
</dbReference>
<keyword evidence="2" id="KW-0479">Metal-binding</keyword>
<feature type="region of interest" description="Disordered" evidence="6">
    <location>
        <begin position="413"/>
        <end position="445"/>
    </location>
</feature>
<name>K0TMN3_THAOC</name>
<dbReference type="GO" id="GO:0045893">
    <property type="term" value="P:positive regulation of DNA-templated transcription"/>
    <property type="evidence" value="ECO:0007669"/>
    <property type="project" value="TreeGrafter"/>
</dbReference>
<dbReference type="GO" id="GO:0048188">
    <property type="term" value="C:Set1C/COMPASS complex"/>
    <property type="evidence" value="ECO:0007669"/>
    <property type="project" value="InterPro"/>
</dbReference>
<comment type="caution">
    <text evidence="8">The sequence shown here is derived from an EMBL/GenBank/DDBJ whole genome shotgun (WGS) entry which is preliminary data.</text>
</comment>
<evidence type="ECO:0000256" key="6">
    <source>
        <dbReference type="SAM" id="MobiDB-lite"/>
    </source>
</evidence>
<feature type="domain" description="Zinc finger PHD-type" evidence="7">
    <location>
        <begin position="100"/>
        <end position="172"/>
    </location>
</feature>
<dbReference type="InterPro" id="IPR001965">
    <property type="entry name" value="Znf_PHD"/>
</dbReference>
<evidence type="ECO:0000313" key="9">
    <source>
        <dbReference type="Proteomes" id="UP000266841"/>
    </source>
</evidence>
<evidence type="ECO:0000256" key="3">
    <source>
        <dbReference type="ARBA" id="ARBA00022771"/>
    </source>
</evidence>
<keyword evidence="4" id="KW-0862">Zinc</keyword>
<protein>
    <recommendedName>
        <fullName evidence="7">Zinc finger PHD-type domain-containing protein</fullName>
    </recommendedName>
</protein>
<keyword evidence="3" id="KW-0863">Zinc-finger</keyword>
<dbReference type="Pfam" id="PF00628">
    <property type="entry name" value="PHD"/>
    <property type="match status" value="1"/>
</dbReference>
<evidence type="ECO:0000256" key="5">
    <source>
        <dbReference type="ARBA" id="ARBA00023242"/>
    </source>
</evidence>
<evidence type="ECO:0000256" key="1">
    <source>
        <dbReference type="ARBA" id="ARBA00004123"/>
    </source>
</evidence>
<dbReference type="AlphaFoldDB" id="K0TMN3"/>
<evidence type="ECO:0000256" key="2">
    <source>
        <dbReference type="ARBA" id="ARBA00022723"/>
    </source>
</evidence>
<dbReference type="InterPro" id="IPR037869">
    <property type="entry name" value="Spp1/CFP1"/>
</dbReference>
<dbReference type="PANTHER" id="PTHR46174">
    <property type="entry name" value="CXXC-TYPE ZINC FINGER PROTEIN 1"/>
    <property type="match status" value="1"/>
</dbReference>
<keyword evidence="9" id="KW-1185">Reference proteome</keyword>
<feature type="region of interest" description="Disordered" evidence="6">
    <location>
        <begin position="328"/>
        <end position="386"/>
    </location>
</feature>
<dbReference type="EMBL" id="AGNL01002234">
    <property type="protein sequence ID" value="EJK76381.1"/>
    <property type="molecule type" value="Genomic_DNA"/>
</dbReference>
<gene>
    <name evidence="8" type="ORF">THAOC_01860</name>
</gene>
<organism evidence="8 9">
    <name type="scientific">Thalassiosira oceanica</name>
    <name type="common">Marine diatom</name>
    <dbReference type="NCBI Taxonomy" id="159749"/>
    <lineage>
        <taxon>Eukaryota</taxon>
        <taxon>Sar</taxon>
        <taxon>Stramenopiles</taxon>
        <taxon>Ochrophyta</taxon>
        <taxon>Bacillariophyta</taxon>
        <taxon>Coscinodiscophyceae</taxon>
        <taxon>Thalassiosirophycidae</taxon>
        <taxon>Thalassiosirales</taxon>
        <taxon>Thalassiosiraceae</taxon>
        <taxon>Thalassiosira</taxon>
    </lineage>
</organism>
<dbReference type="SUPFAM" id="SSF57903">
    <property type="entry name" value="FYVE/PHD zinc finger"/>
    <property type="match status" value="1"/>
</dbReference>
<dbReference type="Gene3D" id="3.30.40.10">
    <property type="entry name" value="Zinc/RING finger domain, C3HC4 (zinc finger)"/>
    <property type="match status" value="1"/>
</dbReference>
<comment type="subcellular location">
    <subcellularLocation>
        <location evidence="1">Nucleus</location>
    </subcellularLocation>
</comment>
<dbReference type="GO" id="GO:0008270">
    <property type="term" value="F:zinc ion binding"/>
    <property type="evidence" value="ECO:0007669"/>
    <property type="project" value="UniProtKB-KW"/>
</dbReference>
<feature type="compositionally biased region" description="Polar residues" evidence="6">
    <location>
        <begin position="434"/>
        <end position="445"/>
    </location>
</feature>
<dbReference type="SMART" id="SM00249">
    <property type="entry name" value="PHD"/>
    <property type="match status" value="1"/>
</dbReference>
<proteinExistence type="predicted"/>
<dbReference type="InterPro" id="IPR011011">
    <property type="entry name" value="Znf_FYVE_PHD"/>
</dbReference>
<dbReference type="eggNOG" id="KOG1632">
    <property type="taxonomic scope" value="Eukaryota"/>
</dbReference>
<accession>K0TMN3</accession>
<evidence type="ECO:0000256" key="4">
    <source>
        <dbReference type="ARBA" id="ARBA00022833"/>
    </source>
</evidence>
<dbReference type="InterPro" id="IPR019787">
    <property type="entry name" value="Znf_PHD-finger"/>
</dbReference>
<reference evidence="8 9" key="1">
    <citation type="journal article" date="2012" name="Genome Biol.">
        <title>Genome and low-iron response of an oceanic diatom adapted to chronic iron limitation.</title>
        <authorList>
            <person name="Lommer M."/>
            <person name="Specht M."/>
            <person name="Roy A.S."/>
            <person name="Kraemer L."/>
            <person name="Andreson R."/>
            <person name="Gutowska M.A."/>
            <person name="Wolf J."/>
            <person name="Bergner S.V."/>
            <person name="Schilhabel M.B."/>
            <person name="Klostermeier U.C."/>
            <person name="Beiko R.G."/>
            <person name="Rosenstiel P."/>
            <person name="Hippler M."/>
            <person name="Laroche J."/>
        </authorList>
    </citation>
    <scope>NUCLEOTIDE SEQUENCE [LARGE SCALE GENOMIC DNA]</scope>
    <source>
        <strain evidence="8 9">CCMP1005</strain>
    </source>
</reference>
<evidence type="ECO:0000259" key="7">
    <source>
        <dbReference type="SMART" id="SM00249"/>
    </source>
</evidence>
<keyword evidence="5" id="KW-0539">Nucleus</keyword>
<dbReference type="OrthoDB" id="198567at2759"/>
<evidence type="ECO:0000313" key="8">
    <source>
        <dbReference type="EMBL" id="EJK76381.1"/>
    </source>
</evidence>